<sequence length="551" mass="59218">MLNLVTFISRGMALPYFLRSLVPKKERRSHARPLMVAVREITPVQWALLFSGWLAWTCDNLDFFSASLSVTHLQEQFGQSTHAITTSITLTLLFRPAGALVFGILSDRFGRKWPLIGNLVLVAILELGAGFVQTFPQFLALRSLFGVGMGGIWGLAAATALENLPVEVRGIAGGILQAGDAVGYLIAAVLNLSLVPEVKASWRALFWTASAVSLFAAAVRLTLPESEVFLRAKALEREKGIHRTTREKTAVFVHETSAMLKKHWLLGIYAVLLMAGGYFSLDILTRFLVPCIPFAQCVLFLAWYYGFGFLAHGSADLYPTYLIASKGLSSHDATVATIMGNCGGVVGGAFAGWISQYTGRRLTIVIHVLLAGAFIPLWILPTGFSALAAGAFCLQFGLQGALGVIPIHLAEISPPAFRATFPGVAYQVGNMISSASAQIEATGGDNLKTTIIENGKRVVVPDYAKVQGILIGVVAAFIVIMTIIGPENHGAHFEKNKTAFEEGAAEESVIIDDDEDAVTDRSGDAGVSGKNRGSVSDLEDEKAEVMQMEKV</sequence>
<dbReference type="GO" id="GO:0015355">
    <property type="term" value="F:secondary active monocarboxylate transmembrane transporter activity"/>
    <property type="evidence" value="ECO:0007669"/>
    <property type="project" value="TreeGrafter"/>
</dbReference>
<gene>
    <name evidence="8" type="ORF">D9619_012546</name>
</gene>
<feature type="transmembrane region" description="Helical" evidence="6">
    <location>
        <begin position="113"/>
        <end position="132"/>
    </location>
</feature>
<feature type="transmembrane region" description="Helical" evidence="6">
    <location>
        <begin position="387"/>
        <end position="409"/>
    </location>
</feature>
<dbReference type="Gene3D" id="1.20.1250.20">
    <property type="entry name" value="MFS general substrate transporter like domains"/>
    <property type="match status" value="2"/>
</dbReference>
<feature type="transmembrane region" description="Helical" evidence="6">
    <location>
        <begin position="333"/>
        <end position="355"/>
    </location>
</feature>
<feature type="domain" description="Major facilitator superfamily (MFS) profile" evidence="7">
    <location>
        <begin position="48"/>
        <end position="489"/>
    </location>
</feature>
<dbReference type="GO" id="GO:0035879">
    <property type="term" value="P:plasma membrane lactate transport"/>
    <property type="evidence" value="ECO:0007669"/>
    <property type="project" value="TreeGrafter"/>
</dbReference>
<dbReference type="InterPro" id="IPR036259">
    <property type="entry name" value="MFS_trans_sf"/>
</dbReference>
<evidence type="ECO:0000256" key="1">
    <source>
        <dbReference type="ARBA" id="ARBA00004141"/>
    </source>
</evidence>
<evidence type="ECO:0000256" key="2">
    <source>
        <dbReference type="ARBA" id="ARBA00022692"/>
    </source>
</evidence>
<dbReference type="AlphaFoldDB" id="A0A8H5B732"/>
<accession>A0A8H5B732</accession>
<keyword evidence="9" id="KW-1185">Reference proteome</keyword>
<dbReference type="InterPro" id="IPR011701">
    <property type="entry name" value="MFS"/>
</dbReference>
<keyword evidence="3 6" id="KW-1133">Transmembrane helix</keyword>
<dbReference type="Proteomes" id="UP000567179">
    <property type="component" value="Unassembled WGS sequence"/>
</dbReference>
<reference evidence="8 9" key="1">
    <citation type="journal article" date="2020" name="ISME J.">
        <title>Uncovering the hidden diversity of litter-decomposition mechanisms in mushroom-forming fungi.</title>
        <authorList>
            <person name="Floudas D."/>
            <person name="Bentzer J."/>
            <person name="Ahren D."/>
            <person name="Johansson T."/>
            <person name="Persson P."/>
            <person name="Tunlid A."/>
        </authorList>
    </citation>
    <scope>NUCLEOTIDE SEQUENCE [LARGE SCALE GENOMIC DNA]</scope>
    <source>
        <strain evidence="8 9">CBS 101986</strain>
    </source>
</reference>
<organism evidence="8 9">
    <name type="scientific">Psilocybe cf. subviscida</name>
    <dbReference type="NCBI Taxonomy" id="2480587"/>
    <lineage>
        <taxon>Eukaryota</taxon>
        <taxon>Fungi</taxon>
        <taxon>Dikarya</taxon>
        <taxon>Basidiomycota</taxon>
        <taxon>Agaricomycotina</taxon>
        <taxon>Agaricomycetes</taxon>
        <taxon>Agaricomycetidae</taxon>
        <taxon>Agaricales</taxon>
        <taxon>Agaricineae</taxon>
        <taxon>Strophariaceae</taxon>
        <taxon>Psilocybe</taxon>
    </lineage>
</organism>
<dbReference type="Pfam" id="PF07690">
    <property type="entry name" value="MFS_1"/>
    <property type="match status" value="1"/>
</dbReference>
<feature type="transmembrane region" description="Helical" evidence="6">
    <location>
        <begin position="138"/>
        <end position="158"/>
    </location>
</feature>
<comment type="subcellular location">
    <subcellularLocation>
        <location evidence="1">Membrane</location>
        <topology evidence="1">Multi-pass membrane protein</topology>
    </subcellularLocation>
</comment>
<evidence type="ECO:0000256" key="6">
    <source>
        <dbReference type="SAM" id="Phobius"/>
    </source>
</evidence>
<proteinExistence type="predicted"/>
<evidence type="ECO:0000313" key="9">
    <source>
        <dbReference type="Proteomes" id="UP000567179"/>
    </source>
</evidence>
<feature type="transmembrane region" description="Helical" evidence="6">
    <location>
        <begin position="170"/>
        <end position="192"/>
    </location>
</feature>
<protein>
    <recommendedName>
        <fullName evidence="7">Major facilitator superfamily (MFS) profile domain-containing protein</fullName>
    </recommendedName>
</protein>
<dbReference type="PROSITE" id="PS50850">
    <property type="entry name" value="MFS"/>
    <property type="match status" value="1"/>
</dbReference>
<evidence type="ECO:0000256" key="4">
    <source>
        <dbReference type="ARBA" id="ARBA00023136"/>
    </source>
</evidence>
<dbReference type="PANTHER" id="PTHR23508">
    <property type="entry name" value="CARBOXYLIC ACID TRANSPORTER PROTEIN HOMOLOG"/>
    <property type="match status" value="1"/>
</dbReference>
<dbReference type="GO" id="GO:0005886">
    <property type="term" value="C:plasma membrane"/>
    <property type="evidence" value="ECO:0007669"/>
    <property type="project" value="TreeGrafter"/>
</dbReference>
<evidence type="ECO:0000259" key="7">
    <source>
        <dbReference type="PROSITE" id="PS50850"/>
    </source>
</evidence>
<dbReference type="OrthoDB" id="5296287at2759"/>
<keyword evidence="2 6" id="KW-0812">Transmembrane</keyword>
<feature type="transmembrane region" description="Helical" evidence="6">
    <location>
        <begin position="204"/>
        <end position="223"/>
    </location>
</feature>
<evidence type="ECO:0000256" key="5">
    <source>
        <dbReference type="SAM" id="MobiDB-lite"/>
    </source>
</evidence>
<comment type="caution">
    <text evidence="8">The sequence shown here is derived from an EMBL/GenBank/DDBJ whole genome shotgun (WGS) entry which is preliminary data.</text>
</comment>
<name>A0A8H5B732_9AGAR</name>
<evidence type="ECO:0000313" key="8">
    <source>
        <dbReference type="EMBL" id="KAF5317748.1"/>
    </source>
</evidence>
<feature type="transmembrane region" description="Helical" evidence="6">
    <location>
        <begin position="264"/>
        <end position="281"/>
    </location>
</feature>
<evidence type="ECO:0000256" key="3">
    <source>
        <dbReference type="ARBA" id="ARBA00022989"/>
    </source>
</evidence>
<dbReference type="InterPro" id="IPR020846">
    <property type="entry name" value="MFS_dom"/>
</dbReference>
<feature type="transmembrane region" description="Helical" evidence="6">
    <location>
        <begin position="361"/>
        <end position="380"/>
    </location>
</feature>
<feature type="transmembrane region" description="Helical" evidence="6">
    <location>
        <begin position="287"/>
        <end position="312"/>
    </location>
</feature>
<keyword evidence="4 6" id="KW-0472">Membrane</keyword>
<dbReference type="PANTHER" id="PTHR23508:SF10">
    <property type="entry name" value="CARBOXYLIC ACID TRANSPORTER PROTEIN HOMOLOG"/>
    <property type="match status" value="1"/>
</dbReference>
<dbReference type="SUPFAM" id="SSF103473">
    <property type="entry name" value="MFS general substrate transporter"/>
    <property type="match status" value="1"/>
</dbReference>
<feature type="transmembrane region" description="Helical" evidence="6">
    <location>
        <begin position="466"/>
        <end position="485"/>
    </location>
</feature>
<feature type="transmembrane region" description="Helical" evidence="6">
    <location>
        <begin position="83"/>
        <end position="106"/>
    </location>
</feature>
<feature type="region of interest" description="Disordered" evidence="5">
    <location>
        <begin position="511"/>
        <end position="551"/>
    </location>
</feature>
<dbReference type="EMBL" id="JAACJJ010000032">
    <property type="protein sequence ID" value="KAF5317748.1"/>
    <property type="molecule type" value="Genomic_DNA"/>
</dbReference>